<feature type="signal peptide" evidence="1">
    <location>
        <begin position="1"/>
        <end position="21"/>
    </location>
</feature>
<reference evidence="3" key="1">
    <citation type="submission" date="2017-06" db="EMBL/GenBank/DDBJ databases">
        <title>Genome analysis of Fimbriiglobus ruber SP5, the first member of the order Planctomycetales with confirmed chitinolytic capability.</title>
        <authorList>
            <person name="Ravin N.V."/>
            <person name="Rakitin A.L."/>
            <person name="Ivanova A.A."/>
            <person name="Beletsky A.V."/>
            <person name="Kulichevskaya I.S."/>
            <person name="Mardanov A.V."/>
            <person name="Dedysh S.N."/>
        </authorList>
    </citation>
    <scope>NUCLEOTIDE SEQUENCE [LARGE SCALE GENOMIC DNA]</scope>
    <source>
        <strain evidence="3">SP5</strain>
    </source>
</reference>
<organism evidence="2 3">
    <name type="scientific">Fimbriiglobus ruber</name>
    <dbReference type="NCBI Taxonomy" id="1908690"/>
    <lineage>
        <taxon>Bacteria</taxon>
        <taxon>Pseudomonadati</taxon>
        <taxon>Planctomycetota</taxon>
        <taxon>Planctomycetia</taxon>
        <taxon>Gemmatales</taxon>
        <taxon>Gemmataceae</taxon>
        <taxon>Fimbriiglobus</taxon>
    </lineage>
</organism>
<dbReference type="AlphaFoldDB" id="A0A225D567"/>
<gene>
    <name evidence="2" type="ORF">FRUB_09304</name>
</gene>
<proteinExistence type="predicted"/>
<dbReference type="EMBL" id="NIDE01000017">
    <property type="protein sequence ID" value="OWK36741.1"/>
    <property type="molecule type" value="Genomic_DNA"/>
</dbReference>
<keyword evidence="1" id="KW-0732">Signal</keyword>
<dbReference type="OrthoDB" id="417271at2"/>
<accession>A0A225D567</accession>
<feature type="chain" id="PRO_5012307750" description="Cytochrome c domain-containing protein" evidence="1">
    <location>
        <begin position="22"/>
        <end position="165"/>
    </location>
</feature>
<evidence type="ECO:0000256" key="1">
    <source>
        <dbReference type="SAM" id="SignalP"/>
    </source>
</evidence>
<dbReference type="Proteomes" id="UP000214646">
    <property type="component" value="Unassembled WGS sequence"/>
</dbReference>
<dbReference type="RefSeq" id="WP_088259705.1">
    <property type="nucleotide sequence ID" value="NZ_NIDE01000017.1"/>
</dbReference>
<name>A0A225D567_9BACT</name>
<sequence length="165" mass="17466">MRTSSAALLAAALGLAGPAPAVEPTSPSPDRGREAVRHLALNPPLWTTSAYDALWKQWGLKEKPADYDRAVRERYGLLPATADGRGLPVGLVKAKGLFVDGITITCALCHTGTIAGKTYLGLGNASLDFQSLTDDLMAATGLKIDIPFQFSYARGRSTPSRPGRT</sequence>
<keyword evidence="3" id="KW-1185">Reference proteome</keyword>
<comment type="caution">
    <text evidence="2">The sequence shown here is derived from an EMBL/GenBank/DDBJ whole genome shotgun (WGS) entry which is preliminary data.</text>
</comment>
<evidence type="ECO:0000313" key="3">
    <source>
        <dbReference type="Proteomes" id="UP000214646"/>
    </source>
</evidence>
<evidence type="ECO:0000313" key="2">
    <source>
        <dbReference type="EMBL" id="OWK36741.1"/>
    </source>
</evidence>
<evidence type="ECO:0008006" key="4">
    <source>
        <dbReference type="Google" id="ProtNLM"/>
    </source>
</evidence>
<protein>
    <recommendedName>
        <fullName evidence="4">Cytochrome c domain-containing protein</fullName>
    </recommendedName>
</protein>